<dbReference type="PRINTS" id="PR00455">
    <property type="entry name" value="HTHTETR"/>
</dbReference>
<evidence type="ECO:0000256" key="4">
    <source>
        <dbReference type="PROSITE-ProRule" id="PRU00335"/>
    </source>
</evidence>
<proteinExistence type="predicted"/>
<keyword evidence="3" id="KW-0804">Transcription</keyword>
<evidence type="ECO:0000313" key="6">
    <source>
        <dbReference type="EMBL" id="QUC08808.1"/>
    </source>
</evidence>
<dbReference type="EMBL" id="CP072384">
    <property type="protein sequence ID" value="QUC08808.1"/>
    <property type="molecule type" value="Genomic_DNA"/>
</dbReference>
<name>A0ABX7Y7F8_9ACTN</name>
<dbReference type="InterPro" id="IPR009057">
    <property type="entry name" value="Homeodomain-like_sf"/>
</dbReference>
<keyword evidence="1" id="KW-0805">Transcription regulation</keyword>
<dbReference type="PANTHER" id="PTHR30055">
    <property type="entry name" value="HTH-TYPE TRANSCRIPTIONAL REGULATOR RUTR"/>
    <property type="match status" value="1"/>
</dbReference>
<dbReference type="InterPro" id="IPR050109">
    <property type="entry name" value="HTH-type_TetR-like_transc_reg"/>
</dbReference>
<accession>A0ABX7Y7F8</accession>
<gene>
    <name evidence="6" type="ORF">J5A65_03475</name>
</gene>
<evidence type="ECO:0000256" key="2">
    <source>
        <dbReference type="ARBA" id="ARBA00023125"/>
    </source>
</evidence>
<feature type="domain" description="HTH tetR-type" evidence="5">
    <location>
        <begin position="6"/>
        <end position="65"/>
    </location>
</feature>
<dbReference type="RefSeq" id="WP_212325365.1">
    <property type="nucleotide sequence ID" value="NZ_AP024463.1"/>
</dbReference>
<dbReference type="SUPFAM" id="SSF46689">
    <property type="entry name" value="Homeodomain-like"/>
    <property type="match status" value="1"/>
</dbReference>
<dbReference type="PROSITE" id="PS50977">
    <property type="entry name" value="HTH_TETR_2"/>
    <property type="match status" value="1"/>
</dbReference>
<dbReference type="PANTHER" id="PTHR30055:SF234">
    <property type="entry name" value="HTH-TYPE TRANSCRIPTIONAL REGULATOR BETI"/>
    <property type="match status" value="1"/>
</dbReference>
<organism evidence="6 7">
    <name type="scientific">Arachnia rubra</name>
    <dbReference type="NCBI Taxonomy" id="1547448"/>
    <lineage>
        <taxon>Bacteria</taxon>
        <taxon>Bacillati</taxon>
        <taxon>Actinomycetota</taxon>
        <taxon>Actinomycetes</taxon>
        <taxon>Propionibacteriales</taxon>
        <taxon>Propionibacteriaceae</taxon>
        <taxon>Arachnia</taxon>
    </lineage>
</organism>
<evidence type="ECO:0000259" key="5">
    <source>
        <dbReference type="PROSITE" id="PS50977"/>
    </source>
</evidence>
<dbReference type="Pfam" id="PF00440">
    <property type="entry name" value="TetR_N"/>
    <property type="match status" value="1"/>
</dbReference>
<reference evidence="6 7" key="1">
    <citation type="submission" date="2021-03" db="EMBL/GenBank/DDBJ databases">
        <title>Human Oral Microbial Genomes.</title>
        <authorList>
            <person name="Johnston C.D."/>
            <person name="Chen T."/>
            <person name="Dewhirst F.E."/>
        </authorList>
    </citation>
    <scope>NUCLEOTIDE SEQUENCE [LARGE SCALE GENOMIC DNA]</scope>
    <source>
        <strain evidence="6 7">DSMZ 100122</strain>
    </source>
</reference>
<protein>
    <submittedName>
        <fullName evidence="6">TetR/AcrR family transcriptional regulator</fullName>
    </submittedName>
</protein>
<evidence type="ECO:0000313" key="7">
    <source>
        <dbReference type="Proteomes" id="UP000678513"/>
    </source>
</evidence>
<evidence type="ECO:0000256" key="1">
    <source>
        <dbReference type="ARBA" id="ARBA00023015"/>
    </source>
</evidence>
<keyword evidence="7" id="KW-1185">Reference proteome</keyword>
<keyword evidence="2 4" id="KW-0238">DNA-binding</keyword>
<feature type="DNA-binding region" description="H-T-H motif" evidence="4">
    <location>
        <begin position="28"/>
        <end position="47"/>
    </location>
</feature>
<sequence length="222" mass="24303">MGRPPKFTEDALLDAALTIVAQDGAAATTAAIATAAGAKPGSLYYRFPNREVLLLTLWVRSIRRFQAVFLAAARSSADPDEALVAAAVTIPRYCREHPGEAQALRLFRYKEVLRRLDAGEGELTVCPAELREAVRGLNDEVYKMFSELTWRRFGTLDRLELVRLAVHQTAYGLVRPFLGPGSEPMPCWLDDMVAAMVPHALAVGDRPGGLLEDPVSPPPHAR</sequence>
<dbReference type="Proteomes" id="UP000678513">
    <property type="component" value="Chromosome"/>
</dbReference>
<evidence type="ECO:0000256" key="3">
    <source>
        <dbReference type="ARBA" id="ARBA00023163"/>
    </source>
</evidence>
<dbReference type="Gene3D" id="1.10.357.10">
    <property type="entry name" value="Tetracycline Repressor, domain 2"/>
    <property type="match status" value="1"/>
</dbReference>
<dbReference type="InterPro" id="IPR001647">
    <property type="entry name" value="HTH_TetR"/>
</dbReference>